<evidence type="ECO:0000259" key="1">
    <source>
        <dbReference type="Pfam" id="PF14690"/>
    </source>
</evidence>
<gene>
    <name evidence="2" type="ORF">GDZ32_10740</name>
</gene>
<dbReference type="AlphaFoldDB" id="A0A6A7K3M9"/>
<evidence type="ECO:0000313" key="2">
    <source>
        <dbReference type="EMBL" id="MPW15210.1"/>
    </source>
</evidence>
<accession>A0A6A7K3M9</accession>
<reference evidence="2 3" key="1">
    <citation type="submission" date="2019-10" db="EMBL/GenBank/DDBJ databases">
        <title>Draft genome sequences of Lactobacillus strains.</title>
        <authorList>
            <person name="Cho G.-S."/>
            <person name="Fagbemigun O."/>
            <person name="Brinks E."/>
            <person name="Franz C.M.A.P."/>
        </authorList>
    </citation>
    <scope>NUCLEOTIDE SEQUENCE [LARGE SCALE GENOMIC DNA]</scope>
    <source>
        <strain evidence="2 3">313</strain>
    </source>
</reference>
<name>A0A6A7K3M9_LACHE</name>
<dbReference type="InterPro" id="IPR029261">
    <property type="entry name" value="Transposase_Znf"/>
</dbReference>
<dbReference type="EMBL" id="WHOE01000143">
    <property type="protein sequence ID" value="MPW15210.1"/>
    <property type="molecule type" value="Genomic_DNA"/>
</dbReference>
<dbReference type="RefSeq" id="WP_193699397.1">
    <property type="nucleotide sequence ID" value="NZ_WHOE01000143.1"/>
</dbReference>
<feature type="domain" description="Transposase IS204/IS1001/IS1096/IS1165 zinc-finger" evidence="1">
    <location>
        <begin position="44"/>
        <end position="89"/>
    </location>
</feature>
<organism evidence="2 3">
    <name type="scientific">Lactobacillus helveticus</name>
    <name type="common">Lactobacillus suntoryeus</name>
    <dbReference type="NCBI Taxonomy" id="1587"/>
    <lineage>
        <taxon>Bacteria</taxon>
        <taxon>Bacillati</taxon>
        <taxon>Bacillota</taxon>
        <taxon>Bacilli</taxon>
        <taxon>Lactobacillales</taxon>
        <taxon>Lactobacillaceae</taxon>
        <taxon>Lactobacillus</taxon>
    </lineage>
</organism>
<proteinExistence type="predicted"/>
<sequence length="107" mass="12423">MSSFNNCIKFDLDIKEKNIVFKDYFYKMVQMKKHKIYEAELIQPACPYCGSLALLHNGHLITNIRYPTANASHPVTIRLAKQRVRCRDCSRWSMAQSELASKYCSIS</sequence>
<dbReference type="Proteomes" id="UP000430466">
    <property type="component" value="Unassembled WGS sequence"/>
</dbReference>
<protein>
    <submittedName>
        <fullName evidence="2">ISL3 family transposase</fullName>
    </submittedName>
</protein>
<evidence type="ECO:0000313" key="3">
    <source>
        <dbReference type="Proteomes" id="UP000430466"/>
    </source>
</evidence>
<feature type="non-terminal residue" evidence="2">
    <location>
        <position position="107"/>
    </location>
</feature>
<comment type="caution">
    <text evidence="2">The sequence shown here is derived from an EMBL/GenBank/DDBJ whole genome shotgun (WGS) entry which is preliminary data.</text>
</comment>
<dbReference type="Pfam" id="PF14690">
    <property type="entry name" value="Zn_ribbon_ISL3"/>
    <property type="match status" value="1"/>
</dbReference>